<dbReference type="EMBL" id="CAJNIZ010014301">
    <property type="protein sequence ID" value="CAE7359962.1"/>
    <property type="molecule type" value="Genomic_DNA"/>
</dbReference>
<dbReference type="OrthoDB" id="414270at2759"/>
<evidence type="ECO:0000313" key="3">
    <source>
        <dbReference type="Proteomes" id="UP000649617"/>
    </source>
</evidence>
<dbReference type="PANTHER" id="PTHR40267:SF1">
    <property type="entry name" value="BLR3294 PROTEIN"/>
    <property type="match status" value="1"/>
</dbReference>
<proteinExistence type="predicted"/>
<dbReference type="InterPro" id="IPR053714">
    <property type="entry name" value="Iso_Racemase_Enz_sf"/>
</dbReference>
<dbReference type="Gene3D" id="3.40.50.12500">
    <property type="match status" value="1"/>
</dbReference>
<dbReference type="Pfam" id="PF17645">
    <property type="entry name" value="Amdase"/>
    <property type="match status" value="1"/>
</dbReference>
<dbReference type="AlphaFoldDB" id="A0A812PSY8"/>
<reference evidence="2" key="1">
    <citation type="submission" date="2021-02" db="EMBL/GenBank/DDBJ databases">
        <authorList>
            <person name="Dougan E. K."/>
            <person name="Rhodes N."/>
            <person name="Thang M."/>
            <person name="Chan C."/>
        </authorList>
    </citation>
    <scope>NUCLEOTIDE SEQUENCE</scope>
</reference>
<keyword evidence="3" id="KW-1185">Reference proteome</keyword>
<sequence length="360" mass="40181">MAEPPCKRPRPEAVDGVTDFEQGQRDFSPETKDSKAICADFTSHNKQYTNGVIAKNAWRQARGPLTGEVIRIPDVNSGYPKGVYPTKWKDGDVLPESVDNFEIGDGFPDANEFVMKFGVIIPSTNTTVEYDFWSMVMRNYDACKGIGFHMSGILIDSPRLASDEDMLHFLQLFRKQIFTTADRLMTSEPQYIIMGMSLETFFGGWEGNKEFKKELGDRTGLNIATGAEACKASLEKFGAKRITVLTPYQEIGDRNVVKFFSEIGFEVVRIAGLKCGSATDIAHVPEAWCEKVVRENLLLPGVDAVVQCGTNLSFVNLAERLEHEVGIPIIAINVACLWFAMREVGIDVKLQGCTRLFREH</sequence>
<feature type="region of interest" description="Disordered" evidence="1">
    <location>
        <begin position="1"/>
        <end position="30"/>
    </location>
</feature>
<protein>
    <submittedName>
        <fullName evidence="2">MaiA protein</fullName>
    </submittedName>
</protein>
<dbReference type="InterPro" id="IPR026286">
    <property type="entry name" value="MaiA/AMDase"/>
</dbReference>
<gene>
    <name evidence="2" type="primary">maiA</name>
    <name evidence="2" type="ORF">SPIL2461_LOCUS8597</name>
</gene>
<evidence type="ECO:0000256" key="1">
    <source>
        <dbReference type="SAM" id="MobiDB-lite"/>
    </source>
</evidence>
<evidence type="ECO:0000313" key="2">
    <source>
        <dbReference type="EMBL" id="CAE7359962.1"/>
    </source>
</evidence>
<dbReference type="PANTHER" id="PTHR40267">
    <property type="entry name" value="BLR3294 PROTEIN"/>
    <property type="match status" value="1"/>
</dbReference>
<organism evidence="2 3">
    <name type="scientific">Symbiodinium pilosum</name>
    <name type="common">Dinoflagellate</name>
    <dbReference type="NCBI Taxonomy" id="2952"/>
    <lineage>
        <taxon>Eukaryota</taxon>
        <taxon>Sar</taxon>
        <taxon>Alveolata</taxon>
        <taxon>Dinophyceae</taxon>
        <taxon>Suessiales</taxon>
        <taxon>Symbiodiniaceae</taxon>
        <taxon>Symbiodinium</taxon>
    </lineage>
</organism>
<accession>A0A812PSY8</accession>
<dbReference type="Proteomes" id="UP000649617">
    <property type="component" value="Unassembled WGS sequence"/>
</dbReference>
<comment type="caution">
    <text evidence="2">The sequence shown here is derived from an EMBL/GenBank/DDBJ whole genome shotgun (WGS) entry which is preliminary data.</text>
</comment>
<feature type="compositionally biased region" description="Basic and acidic residues" evidence="1">
    <location>
        <begin position="1"/>
        <end position="13"/>
    </location>
</feature>
<name>A0A812PSY8_SYMPI</name>